<dbReference type="AlphaFoldDB" id="A0AAT9HLC6"/>
<evidence type="ECO:0000256" key="1">
    <source>
        <dbReference type="SAM" id="Phobius"/>
    </source>
</evidence>
<feature type="transmembrane region" description="Helical" evidence="1">
    <location>
        <begin position="110"/>
        <end position="130"/>
    </location>
</feature>
<proteinExistence type="predicted"/>
<keyword evidence="1" id="KW-1133">Transmembrane helix</keyword>
<reference evidence="2" key="1">
    <citation type="submission" date="2024-06" db="EMBL/GenBank/DDBJ databases">
        <authorList>
            <consortium name="consrtm"/>
            <person name="Uemura M."/>
            <person name="Terahara T."/>
        </authorList>
    </citation>
    <scope>NUCLEOTIDE SEQUENCE</scope>
    <source>
        <strain evidence="2">KM77-8</strain>
    </source>
</reference>
<name>A0AAT9HLC6_9ACTN</name>
<gene>
    <name evidence="2" type="ORF">SHKM778_45020</name>
</gene>
<feature type="transmembrane region" description="Helical" evidence="1">
    <location>
        <begin position="25"/>
        <end position="46"/>
    </location>
</feature>
<keyword evidence="1" id="KW-0812">Transmembrane</keyword>
<evidence type="ECO:0008006" key="3">
    <source>
        <dbReference type="Google" id="ProtNLM"/>
    </source>
</evidence>
<reference evidence="2" key="2">
    <citation type="submission" date="2024-07" db="EMBL/GenBank/DDBJ databases">
        <title>Streptomyces haneummycinica sp. nov., a new antibiotic-producing actinobacterium isolated from marine sediment.</title>
        <authorList>
            <person name="Uemura M."/>
            <person name="Hamada M."/>
            <person name="Hirano S."/>
            <person name="Kobayashi K."/>
            <person name="Ohshiro T."/>
            <person name="Kobayashi T."/>
            <person name="Terahara T."/>
        </authorList>
    </citation>
    <scope>NUCLEOTIDE SEQUENCE</scope>
    <source>
        <strain evidence="2">KM77-8</strain>
    </source>
</reference>
<evidence type="ECO:0000313" key="2">
    <source>
        <dbReference type="EMBL" id="BFO18114.1"/>
    </source>
</evidence>
<keyword evidence="1" id="KW-0472">Membrane</keyword>
<feature type="transmembrane region" description="Helical" evidence="1">
    <location>
        <begin position="81"/>
        <end position="104"/>
    </location>
</feature>
<accession>A0AAT9HLC6</accession>
<dbReference type="EMBL" id="AP035768">
    <property type="protein sequence ID" value="BFO18114.1"/>
    <property type="molecule type" value="Genomic_DNA"/>
</dbReference>
<sequence>MTLLGLQAAVVRANLDHTDWREADSVTGWVVAALVVAAAVGGAGWLTGRRTPAGGSAAPQGPTMEIPAGQRAVWLSRTSNAWLLAAAAVTGVMAMAALAAAVGGLMGSEAALLAGPFALASVLVLGCASVQARVSAKGLEVSFGPQGWPTRRWAVDAIESAHVETRTPAQVGGWGYRLSGLGTTVMLRGGECLVIRTDKGKTFAVSVDDAERGAALLNSLNAPHSR</sequence>
<protein>
    <recommendedName>
        <fullName evidence="3">DUF1648 domain-containing protein</fullName>
    </recommendedName>
</protein>
<organism evidence="2">
    <name type="scientific">Streptomyces haneummycinicus</name>
    <dbReference type="NCBI Taxonomy" id="3074435"/>
    <lineage>
        <taxon>Bacteria</taxon>
        <taxon>Bacillati</taxon>
        <taxon>Actinomycetota</taxon>
        <taxon>Actinomycetes</taxon>
        <taxon>Kitasatosporales</taxon>
        <taxon>Streptomycetaceae</taxon>
        <taxon>Streptomyces</taxon>
    </lineage>
</organism>